<evidence type="ECO:0000313" key="2">
    <source>
        <dbReference type="EMBL" id="CAB4847174.1"/>
    </source>
</evidence>
<evidence type="ECO:0000256" key="1">
    <source>
        <dbReference type="SAM" id="MobiDB-lite"/>
    </source>
</evidence>
<accession>A0A6J7BQD4</accession>
<feature type="compositionally biased region" description="Basic and acidic residues" evidence="1">
    <location>
        <begin position="45"/>
        <end position="62"/>
    </location>
</feature>
<protein>
    <submittedName>
        <fullName evidence="2">Unannotated protein</fullName>
    </submittedName>
</protein>
<gene>
    <name evidence="2" type="ORF">UFOPK3268_00372</name>
</gene>
<proteinExistence type="predicted"/>
<dbReference type="EMBL" id="CAFBIZ010000029">
    <property type="protein sequence ID" value="CAB4847174.1"/>
    <property type="molecule type" value="Genomic_DNA"/>
</dbReference>
<dbReference type="AlphaFoldDB" id="A0A6J7BQD4"/>
<feature type="region of interest" description="Disordered" evidence="1">
    <location>
        <begin position="29"/>
        <end position="63"/>
    </location>
</feature>
<organism evidence="2">
    <name type="scientific">freshwater metagenome</name>
    <dbReference type="NCBI Taxonomy" id="449393"/>
    <lineage>
        <taxon>unclassified sequences</taxon>
        <taxon>metagenomes</taxon>
        <taxon>ecological metagenomes</taxon>
    </lineage>
</organism>
<reference evidence="2" key="1">
    <citation type="submission" date="2020-05" db="EMBL/GenBank/DDBJ databases">
        <authorList>
            <person name="Chiriac C."/>
            <person name="Salcher M."/>
            <person name="Ghai R."/>
            <person name="Kavagutti S V."/>
        </authorList>
    </citation>
    <scope>NUCLEOTIDE SEQUENCE</scope>
</reference>
<sequence>MLGVDDGGDTTLLLRIGDRVQRQRGLARRLGPIDLDDPATGKASDTQRDIECDRSGGDDLDGHPALGTETHHGTLAELTLDLGQGGLERLLAIGTAGASWGLAVGGGHADLPSCDGDDDE</sequence>
<name>A0A6J7BQD4_9ZZZZ</name>